<evidence type="ECO:0000313" key="4">
    <source>
        <dbReference type="RefSeq" id="XP_022302543.1"/>
    </source>
</evidence>
<evidence type="ECO:0000256" key="2">
    <source>
        <dbReference type="SAM" id="Phobius"/>
    </source>
</evidence>
<protein>
    <submittedName>
        <fullName evidence="4">Uncharacterized protein LOC111110361</fullName>
    </submittedName>
</protein>
<dbReference type="KEGG" id="cvn:111110361"/>
<accession>A0A8B8BH03</accession>
<feature type="compositionally biased region" description="Basic and acidic residues" evidence="1">
    <location>
        <begin position="185"/>
        <end position="196"/>
    </location>
</feature>
<dbReference type="AlphaFoldDB" id="A0A8B8BH03"/>
<feature type="region of interest" description="Disordered" evidence="1">
    <location>
        <begin position="185"/>
        <end position="216"/>
    </location>
</feature>
<keyword evidence="2" id="KW-0472">Membrane</keyword>
<organism evidence="3 4">
    <name type="scientific">Crassostrea virginica</name>
    <name type="common">Eastern oyster</name>
    <dbReference type="NCBI Taxonomy" id="6565"/>
    <lineage>
        <taxon>Eukaryota</taxon>
        <taxon>Metazoa</taxon>
        <taxon>Spiralia</taxon>
        <taxon>Lophotrochozoa</taxon>
        <taxon>Mollusca</taxon>
        <taxon>Bivalvia</taxon>
        <taxon>Autobranchia</taxon>
        <taxon>Pteriomorphia</taxon>
        <taxon>Ostreida</taxon>
        <taxon>Ostreoidea</taxon>
        <taxon>Ostreidae</taxon>
        <taxon>Crassostrea</taxon>
    </lineage>
</organism>
<dbReference type="Proteomes" id="UP000694844">
    <property type="component" value="Chromosome 8"/>
</dbReference>
<dbReference type="GeneID" id="111110361"/>
<keyword evidence="2" id="KW-0812">Transmembrane</keyword>
<dbReference type="OrthoDB" id="6159425at2759"/>
<dbReference type="RefSeq" id="XP_022302543.1">
    <property type="nucleotide sequence ID" value="XM_022446835.1"/>
</dbReference>
<gene>
    <name evidence="4" type="primary">LOC111110361</name>
</gene>
<sequence>MFGYPTTGGTFPAYLTVAFCLLSNHQYICPSTILKSKFECLRIVLNHYNDLYDCPWDITVSCSAPDLICYKNDSLCGVADRLPVNISMAVFWSSVPILWDERSVKSDCPCKEVTFTCHIAIENNTVRQDICDDAKPAPCPEEKGNLDNGLIGAVIGGAVFIVLVIVMLYLITKYRNKKQSRYVKETGETTTRKPADRPASYCTTRDKQSRSTGNSHIYNTIIDNTPKVSHVRPIVKNDIGTPSETKNSISTNYSHLNELEFQECGNGDDYAVSAPRAALSATKDYDVVNNACVNEYLDVVGEGCLNSNELISN</sequence>
<proteinExistence type="predicted"/>
<feature type="transmembrane region" description="Helical" evidence="2">
    <location>
        <begin position="149"/>
        <end position="171"/>
    </location>
</feature>
<reference evidence="4" key="1">
    <citation type="submission" date="2025-08" db="UniProtKB">
        <authorList>
            <consortium name="RefSeq"/>
        </authorList>
    </citation>
    <scope>IDENTIFICATION</scope>
    <source>
        <tissue evidence="4">Whole sample</tissue>
    </source>
</reference>
<keyword evidence="2" id="KW-1133">Transmembrane helix</keyword>
<evidence type="ECO:0000256" key="1">
    <source>
        <dbReference type="SAM" id="MobiDB-lite"/>
    </source>
</evidence>
<evidence type="ECO:0000313" key="3">
    <source>
        <dbReference type="Proteomes" id="UP000694844"/>
    </source>
</evidence>
<name>A0A8B8BH03_CRAVI</name>
<keyword evidence="3" id="KW-1185">Reference proteome</keyword>